<feature type="transmembrane region" description="Helical" evidence="2">
    <location>
        <begin position="73"/>
        <end position="95"/>
    </location>
</feature>
<feature type="domain" description="SPW repeat-containing integral membrane" evidence="3">
    <location>
        <begin position="9"/>
        <end position="117"/>
    </location>
</feature>
<keyword evidence="5" id="KW-1185">Reference proteome</keyword>
<evidence type="ECO:0000256" key="2">
    <source>
        <dbReference type="SAM" id="Phobius"/>
    </source>
</evidence>
<gene>
    <name evidence="4" type="ORF">CA12_04900</name>
</gene>
<dbReference type="AlphaFoldDB" id="A0A517P4V5"/>
<keyword evidence="2" id="KW-0812">Transmembrane</keyword>
<reference evidence="4 5" key="1">
    <citation type="submission" date="2019-02" db="EMBL/GenBank/DDBJ databases">
        <title>Deep-cultivation of Planctomycetes and their phenomic and genomic characterization uncovers novel biology.</title>
        <authorList>
            <person name="Wiegand S."/>
            <person name="Jogler M."/>
            <person name="Boedeker C."/>
            <person name="Pinto D."/>
            <person name="Vollmers J."/>
            <person name="Rivas-Marin E."/>
            <person name="Kohn T."/>
            <person name="Peeters S.H."/>
            <person name="Heuer A."/>
            <person name="Rast P."/>
            <person name="Oberbeckmann S."/>
            <person name="Bunk B."/>
            <person name="Jeske O."/>
            <person name="Meyerdierks A."/>
            <person name="Storesund J.E."/>
            <person name="Kallscheuer N."/>
            <person name="Luecker S."/>
            <person name="Lage O.M."/>
            <person name="Pohl T."/>
            <person name="Merkel B.J."/>
            <person name="Hornburger P."/>
            <person name="Mueller R.-W."/>
            <person name="Bruemmer F."/>
            <person name="Labrenz M."/>
            <person name="Spormann A.M."/>
            <person name="Op den Camp H."/>
            <person name="Overmann J."/>
            <person name="Amann R."/>
            <person name="Jetten M.S.M."/>
            <person name="Mascher T."/>
            <person name="Medema M.H."/>
            <person name="Devos D.P."/>
            <person name="Kaster A.-K."/>
            <person name="Ovreas L."/>
            <person name="Rohde M."/>
            <person name="Galperin M.Y."/>
            <person name="Jogler C."/>
        </authorList>
    </citation>
    <scope>NUCLEOTIDE SEQUENCE [LARGE SCALE GENOMIC DNA]</scope>
    <source>
        <strain evidence="4 5">CA12</strain>
    </source>
</reference>
<protein>
    <recommendedName>
        <fullName evidence="3">SPW repeat-containing integral membrane domain-containing protein</fullName>
    </recommendedName>
</protein>
<name>A0A517P4V5_9PLAN</name>
<dbReference type="EMBL" id="CP036265">
    <property type="protein sequence ID" value="QDT14417.1"/>
    <property type="molecule type" value="Genomic_DNA"/>
</dbReference>
<evidence type="ECO:0000313" key="4">
    <source>
        <dbReference type="EMBL" id="QDT14417.1"/>
    </source>
</evidence>
<feature type="transmembrane region" description="Helical" evidence="2">
    <location>
        <begin position="38"/>
        <end position="61"/>
    </location>
</feature>
<dbReference type="RefSeq" id="WP_207622112.1">
    <property type="nucleotide sequence ID" value="NZ_CP036265.1"/>
</dbReference>
<dbReference type="Proteomes" id="UP000318741">
    <property type="component" value="Chromosome"/>
</dbReference>
<dbReference type="Pfam" id="PF03779">
    <property type="entry name" value="SPW"/>
    <property type="match status" value="1"/>
</dbReference>
<keyword evidence="2" id="KW-1133">Transmembrane helix</keyword>
<proteinExistence type="predicted"/>
<accession>A0A517P4V5</accession>
<keyword evidence="2" id="KW-0472">Membrane</keyword>
<evidence type="ECO:0000313" key="5">
    <source>
        <dbReference type="Proteomes" id="UP000318741"/>
    </source>
</evidence>
<dbReference type="KEGG" id="acaf:CA12_04900"/>
<evidence type="ECO:0000256" key="1">
    <source>
        <dbReference type="SAM" id="MobiDB-lite"/>
    </source>
</evidence>
<feature type="region of interest" description="Disordered" evidence="1">
    <location>
        <begin position="125"/>
        <end position="148"/>
    </location>
</feature>
<sequence>MRFIPTRLHAIADYGTAVLLFALPWLLGLAATERGEGYGALVAVCVAAGAGLALLSLVTNYEGGLLPAVPMPAHLTADAIMGAVLIAAPWVFGFAETFGDWTWAAFVAIGLMEIGAALFTHTRSPAAVPTDPRPGTESHSGAQRPARI</sequence>
<feature type="transmembrane region" description="Helical" evidence="2">
    <location>
        <begin position="101"/>
        <end position="119"/>
    </location>
</feature>
<dbReference type="InterPro" id="IPR005530">
    <property type="entry name" value="SPW"/>
</dbReference>
<feature type="transmembrane region" description="Helical" evidence="2">
    <location>
        <begin position="12"/>
        <end position="32"/>
    </location>
</feature>
<evidence type="ECO:0000259" key="3">
    <source>
        <dbReference type="Pfam" id="PF03779"/>
    </source>
</evidence>
<organism evidence="4 5">
    <name type="scientific">Alienimonas californiensis</name>
    <dbReference type="NCBI Taxonomy" id="2527989"/>
    <lineage>
        <taxon>Bacteria</taxon>
        <taxon>Pseudomonadati</taxon>
        <taxon>Planctomycetota</taxon>
        <taxon>Planctomycetia</taxon>
        <taxon>Planctomycetales</taxon>
        <taxon>Planctomycetaceae</taxon>
        <taxon>Alienimonas</taxon>
    </lineage>
</organism>